<dbReference type="Proteomes" id="UP000198290">
    <property type="component" value="Chromosome"/>
</dbReference>
<organism evidence="1 2">
    <name type="scientific">Aquitalea magnusonii</name>
    <dbReference type="NCBI Taxonomy" id="332411"/>
    <lineage>
        <taxon>Bacteria</taxon>
        <taxon>Pseudomonadati</taxon>
        <taxon>Pseudomonadota</taxon>
        <taxon>Betaproteobacteria</taxon>
        <taxon>Neisseriales</taxon>
        <taxon>Chromobacteriaceae</taxon>
        <taxon>Aquitalea</taxon>
    </lineage>
</organism>
<protein>
    <submittedName>
        <fullName evidence="1">Uncharacterized protein</fullName>
    </submittedName>
</protein>
<reference evidence="2" key="1">
    <citation type="journal article" date="2017" name="Biotechnol. Biofuels">
        <title>Evaluation of environmental bacterial communities as a factor affecting the growth of duckweed Lemna minor.</title>
        <authorList>
            <person name="Ishizawa H."/>
            <person name="Kuroda M."/>
            <person name="Morikawa M."/>
            <person name="Ike M."/>
        </authorList>
    </citation>
    <scope>NUCLEOTIDE SEQUENCE [LARGE SCALE GENOMIC DNA]</scope>
    <source>
        <strain evidence="2">H3</strain>
    </source>
</reference>
<dbReference type="AlphaFoldDB" id="A0A3G9GK49"/>
<evidence type="ECO:0000313" key="2">
    <source>
        <dbReference type="Proteomes" id="UP000198290"/>
    </source>
</evidence>
<evidence type="ECO:0000313" key="1">
    <source>
        <dbReference type="EMBL" id="BBF85746.1"/>
    </source>
</evidence>
<keyword evidence="2" id="KW-1185">Reference proteome</keyword>
<sequence length="49" mass="5549">MGLAFHDYLLSVFSQINIYLKSILMPGMANGNCPTLARQKRPCRRLPPD</sequence>
<reference evidence="2" key="3">
    <citation type="journal article" date="2017" name="Plant Physiol. Biochem.">
        <title>Differential oxidative and antioxidative response of duckweed Lemna minor toward plant growth promoting/inhibiting bacteria.</title>
        <authorList>
            <person name="Ishizawa H."/>
            <person name="Kuroda M."/>
            <person name="Morikawa M."/>
            <person name="Ike M."/>
        </authorList>
    </citation>
    <scope>NUCLEOTIDE SEQUENCE [LARGE SCALE GENOMIC DNA]</scope>
    <source>
        <strain evidence="2">H3</strain>
    </source>
</reference>
<proteinExistence type="predicted"/>
<reference evidence="1 2" key="2">
    <citation type="journal article" date="2017" name="Genome Announc.">
        <title>Draft genome sequence of Aquitalea magnusonii strain H3, a plant growth-promoting bacterium of duckweed Lemna minor.</title>
        <authorList>
            <person name="Ishizawa H."/>
            <person name="Kuroda M."/>
            <person name="Ike M."/>
        </authorList>
    </citation>
    <scope>NUCLEOTIDE SEQUENCE [LARGE SCALE GENOMIC DNA]</scope>
    <source>
        <strain evidence="1 2">H3</strain>
    </source>
</reference>
<dbReference type="EMBL" id="AP018823">
    <property type="protein sequence ID" value="BBF85746.1"/>
    <property type="molecule type" value="Genomic_DNA"/>
</dbReference>
<name>A0A3G9GK49_9NEIS</name>
<dbReference type="KEGG" id="amah:DLM_2131"/>
<gene>
    <name evidence="1" type="ORF">DLM_2131</name>
</gene>
<accession>A0A3G9GK49</accession>